<feature type="transmembrane region" description="Helical" evidence="1">
    <location>
        <begin position="126"/>
        <end position="147"/>
    </location>
</feature>
<feature type="transmembrane region" description="Helical" evidence="1">
    <location>
        <begin position="25"/>
        <end position="48"/>
    </location>
</feature>
<organism evidence="2 3">
    <name type="scientific">candidate division KSB3 bacterium</name>
    <dbReference type="NCBI Taxonomy" id="2044937"/>
    <lineage>
        <taxon>Bacteria</taxon>
        <taxon>candidate division KSB3</taxon>
    </lineage>
</organism>
<dbReference type="Proteomes" id="UP000230821">
    <property type="component" value="Unassembled WGS sequence"/>
</dbReference>
<keyword evidence="1" id="KW-1133">Transmembrane helix</keyword>
<protein>
    <recommendedName>
        <fullName evidence="4">Membrane protein 6-pyruvoyl-tetrahydropterin synthase-related domain-containing protein</fullName>
    </recommendedName>
</protein>
<feature type="transmembrane region" description="Helical" evidence="1">
    <location>
        <begin position="231"/>
        <end position="255"/>
    </location>
</feature>
<feature type="transmembrane region" description="Helical" evidence="1">
    <location>
        <begin position="185"/>
        <end position="201"/>
    </location>
</feature>
<dbReference type="InterPro" id="IPR018580">
    <property type="entry name" value="Uncharacterised_YfhO"/>
</dbReference>
<evidence type="ECO:0008006" key="4">
    <source>
        <dbReference type="Google" id="ProtNLM"/>
    </source>
</evidence>
<reference evidence="2 3" key="1">
    <citation type="submission" date="2017-10" db="EMBL/GenBank/DDBJ databases">
        <title>Novel microbial diversity and functional potential in the marine mammal oral microbiome.</title>
        <authorList>
            <person name="Dudek N.K."/>
            <person name="Sun C.L."/>
            <person name="Burstein D."/>
            <person name="Kantor R.S."/>
            <person name="Aliaga Goltsman D.S."/>
            <person name="Bik E.M."/>
            <person name="Thomas B.C."/>
            <person name="Banfield J.F."/>
            <person name="Relman D.A."/>
        </authorList>
    </citation>
    <scope>NUCLEOTIDE SEQUENCE [LARGE SCALE GENOMIC DNA]</scope>
    <source>
        <strain evidence="2">DOLJORAL78_47_16</strain>
    </source>
</reference>
<feature type="transmembrane region" description="Helical" evidence="1">
    <location>
        <begin position="384"/>
        <end position="404"/>
    </location>
</feature>
<feature type="transmembrane region" description="Helical" evidence="1">
    <location>
        <begin position="798"/>
        <end position="820"/>
    </location>
</feature>
<feature type="transmembrane region" description="Helical" evidence="1">
    <location>
        <begin position="455"/>
        <end position="479"/>
    </location>
</feature>
<dbReference type="EMBL" id="PDSK01000040">
    <property type="protein sequence ID" value="PIE35550.1"/>
    <property type="molecule type" value="Genomic_DNA"/>
</dbReference>
<evidence type="ECO:0000313" key="2">
    <source>
        <dbReference type="EMBL" id="PIE35550.1"/>
    </source>
</evidence>
<feature type="transmembrane region" description="Helical" evidence="1">
    <location>
        <begin position="345"/>
        <end position="364"/>
    </location>
</feature>
<evidence type="ECO:0000256" key="1">
    <source>
        <dbReference type="SAM" id="Phobius"/>
    </source>
</evidence>
<keyword evidence="1" id="KW-0812">Transmembrane</keyword>
<feature type="transmembrane region" description="Helical" evidence="1">
    <location>
        <begin position="416"/>
        <end position="435"/>
    </location>
</feature>
<feature type="transmembrane region" description="Helical" evidence="1">
    <location>
        <begin position="312"/>
        <end position="333"/>
    </location>
</feature>
<sequence>MIMTPERTHPLAPVRITAILKEKEFWLLLVLWLLYCYRPLFLGDTFFFRDVTYFFFPQEKLFANLLNAGDAPFWDAYHHGGHAYLADVNNSPLYPANLLFVFLPAVKAFSVFVVAHYILCSLSSYLFARVLGLQKAASFLVGLVYGFCGYTRSLNDHPTRLAALSLLPLIFLCWHLFLSEHRKKWFILASFLGMFQVIVGAPEVNVLMMLSLLGWTVVYPYPGFSYRRRFAAWILLGFFILGLASFQIFPILVAVGQSTRGEGLDYHVFSQWSLHPGRLPEFLFPAFRGYLDRLPYNLYFWGGDLGDRGYPYIPNIYCGCVVIALAVVGIFSKKPSPFPLQTRRFLGWWFASLLVLSLGRFLPFFPLVYRYVPVISIVRYPIKFLLAGPFPLALLAGCGAEILFGKHSFPISRTLVNCLAGISGLLIGGTLVFWGSRSVADFIQQVLFHRAGSEISHLGMALSLVQASVVWSVFTFLVISRRFTRVTWQRWVLAGILTLDLLLAGKRVAPLAPQTFFTEEPALAQFIRSEIAGGKLYRTPDPLPTMFHFPADKRFPIPPDHVMWLYRWQLETLRKYLAANYNIPVIFHRDYNKMASRHLVRLTELIETLPWPRKLPILSVGGVTLILSGEEDLSVWGLERVAEIPNWSDLPLFLYRNPQAVPRAEFVTHWKRASSDEEALTLMLHPDYDPRRHVVLQHPRQESFFSPFLHRKSVEIESFLAESCDETPDWNITTTAQTSRSVTFTVSTNCDGYLVLSDLLYPGWTMRVNGNVQPALRANFAFSAIPLKSGEYDIEYSYFPTGLLAGTASSLVFCGLLALLPYKRKSFVGRIHETPQK</sequence>
<feature type="transmembrane region" description="Helical" evidence="1">
    <location>
        <begin position="207"/>
        <end position="224"/>
    </location>
</feature>
<proteinExistence type="predicted"/>
<dbReference type="PANTHER" id="PTHR38454">
    <property type="entry name" value="INTEGRAL MEMBRANE PROTEIN-RELATED"/>
    <property type="match status" value="1"/>
</dbReference>
<keyword evidence="1" id="KW-0472">Membrane</keyword>
<feature type="transmembrane region" description="Helical" evidence="1">
    <location>
        <begin position="159"/>
        <end position="178"/>
    </location>
</feature>
<feature type="transmembrane region" description="Helical" evidence="1">
    <location>
        <begin position="98"/>
        <end position="119"/>
    </location>
</feature>
<comment type="caution">
    <text evidence="2">The sequence shown here is derived from an EMBL/GenBank/DDBJ whole genome shotgun (WGS) entry which is preliminary data.</text>
</comment>
<name>A0A2G6KJK5_9BACT</name>
<dbReference type="PANTHER" id="PTHR38454:SF1">
    <property type="entry name" value="INTEGRAL MEMBRANE PROTEIN"/>
    <property type="match status" value="1"/>
</dbReference>
<dbReference type="Pfam" id="PF09586">
    <property type="entry name" value="YfhO"/>
    <property type="match status" value="2"/>
</dbReference>
<gene>
    <name evidence="2" type="ORF">CSA56_03860</name>
</gene>
<accession>A0A2G6KJK5</accession>
<evidence type="ECO:0000313" key="3">
    <source>
        <dbReference type="Proteomes" id="UP000230821"/>
    </source>
</evidence>
<dbReference type="AlphaFoldDB" id="A0A2G6KJK5"/>